<gene>
    <name evidence="2" type="ORF">DSM01_457</name>
    <name evidence="3" type="ORF">SAMN04487999_1165</name>
</gene>
<sequence>MNFTDQEINEIKDHGLTIEQVKSQIDLFTNGVPNVKLVAPATVADGIFKLTEEEELKYLDFYESHKKELDLLKFTPASGAASRMFKKIYQFLEDYDASKDTIDEYLERTGDKHMKNFFAGYKKFPFYNHIIDGLDEETKKDENATKYAFIKTMMAEDGENYGNLPKGLIPFHYYGSYMATAFEEHLHEAAAYAAKNGQADLHFTVSPEHKDAFKKEFDKIHASVSNTTNVSFDVDYSFQKPETDTVAVTMDNKLYRKGDGSLLFRPGGHGALIENLNDVDADVVFIKNIDNVLVQDNIQALSRTKRFLAGLLLKKQESIFKYAELLDKDSIAEGELEELVTFLQEDFSTRIDEAYASFSTEEKKSYLKELLDRPIRVCGMVKNEGEPGGGPFWVEDESGKVALQIIESAQVNDKDAKQEEIFKNSTHFNPVDIVAGVRNYKGEKYNLLDYVNPDLAFIAYKTDGGNEIKALELPGLWNGAMARWNTLFVEVPLETFNPVKTVNDLLKPSHQAQAE</sequence>
<evidence type="ECO:0000313" key="3">
    <source>
        <dbReference type="EMBL" id="SHH85565.1"/>
    </source>
</evidence>
<accession>A0A1M5WDJ0</accession>
<protein>
    <recommendedName>
        <fullName evidence="1">DUF4301 domain-containing protein</fullName>
    </recommendedName>
</protein>
<dbReference type="Proteomes" id="UP000290037">
    <property type="component" value="Unassembled WGS sequence"/>
</dbReference>
<keyword evidence="5" id="KW-1185">Reference proteome</keyword>
<reference evidence="4" key="2">
    <citation type="submission" date="2016-11" db="EMBL/GenBank/DDBJ databases">
        <authorList>
            <person name="Varghese N."/>
            <person name="Submissions S."/>
        </authorList>
    </citation>
    <scope>NUCLEOTIDE SEQUENCE [LARGE SCALE GENOMIC DNA]</scope>
    <source>
        <strain evidence="4">DSM 19859</strain>
    </source>
</reference>
<dbReference type="OrthoDB" id="5572060at2"/>
<dbReference type="SUPFAM" id="SSF53448">
    <property type="entry name" value="Nucleotide-diphospho-sugar transferases"/>
    <property type="match status" value="1"/>
</dbReference>
<dbReference type="AlphaFoldDB" id="A0A1M5WDJ0"/>
<evidence type="ECO:0000259" key="1">
    <source>
        <dbReference type="Pfam" id="PF14134"/>
    </source>
</evidence>
<organism evidence="3 4">
    <name type="scientific">Leeuwenhoekiella palythoae</name>
    <dbReference type="NCBI Taxonomy" id="573501"/>
    <lineage>
        <taxon>Bacteria</taxon>
        <taxon>Pseudomonadati</taxon>
        <taxon>Bacteroidota</taxon>
        <taxon>Flavobacteriia</taxon>
        <taxon>Flavobacteriales</taxon>
        <taxon>Flavobacteriaceae</taxon>
        <taxon>Leeuwenhoekiella</taxon>
    </lineage>
</organism>
<reference evidence="2 5" key="3">
    <citation type="submission" date="2018-07" db="EMBL/GenBank/DDBJ databases">
        <title>Leeuwenhoekiella genomics.</title>
        <authorList>
            <person name="Tahon G."/>
            <person name="Willems A."/>
        </authorList>
    </citation>
    <scope>NUCLEOTIDE SEQUENCE [LARGE SCALE GENOMIC DNA]</scope>
    <source>
        <strain evidence="2 5">LMG 24856</strain>
    </source>
</reference>
<dbReference type="STRING" id="573501.SAMN04487999_1165"/>
<dbReference type="InterPro" id="IPR029044">
    <property type="entry name" value="Nucleotide-diphossugar_trans"/>
</dbReference>
<dbReference type="EMBL" id="QOVN01000001">
    <property type="protein sequence ID" value="RXG31316.1"/>
    <property type="molecule type" value="Genomic_DNA"/>
</dbReference>
<reference evidence="3" key="1">
    <citation type="submission" date="2016-11" db="EMBL/GenBank/DDBJ databases">
        <authorList>
            <person name="Jaros S."/>
            <person name="Januszkiewicz K."/>
            <person name="Wedrychowicz H."/>
        </authorList>
    </citation>
    <scope>NUCLEOTIDE SEQUENCE [LARGE SCALE GENOMIC DNA]</scope>
    <source>
        <strain evidence="3">DSM 19859</strain>
    </source>
</reference>
<evidence type="ECO:0000313" key="2">
    <source>
        <dbReference type="EMBL" id="RXG31316.1"/>
    </source>
</evidence>
<proteinExistence type="predicted"/>
<evidence type="ECO:0000313" key="5">
    <source>
        <dbReference type="Proteomes" id="UP000290037"/>
    </source>
</evidence>
<dbReference type="Pfam" id="PF14134">
    <property type="entry name" value="DUF4301"/>
    <property type="match status" value="1"/>
</dbReference>
<name>A0A1M5WDJ0_9FLAO</name>
<dbReference type="InterPro" id="IPR025393">
    <property type="entry name" value="DUF4301"/>
</dbReference>
<evidence type="ECO:0000313" key="4">
    <source>
        <dbReference type="Proteomes" id="UP000184240"/>
    </source>
</evidence>
<dbReference type="RefSeq" id="WP_072981240.1">
    <property type="nucleotide sequence ID" value="NZ_FQXT01000002.1"/>
</dbReference>
<dbReference type="Proteomes" id="UP000184240">
    <property type="component" value="Unassembled WGS sequence"/>
</dbReference>
<feature type="domain" description="DUF4301" evidence="1">
    <location>
        <begin position="5"/>
        <end position="511"/>
    </location>
</feature>
<dbReference type="EMBL" id="FQXT01000002">
    <property type="protein sequence ID" value="SHH85565.1"/>
    <property type="molecule type" value="Genomic_DNA"/>
</dbReference>